<keyword evidence="2" id="KW-0378">Hydrolase</keyword>
<gene>
    <name evidence="2" type="ordered locus">Celgi_0846</name>
</gene>
<keyword evidence="2" id="KW-0012">Acyltransferase</keyword>
<proteinExistence type="predicted"/>
<dbReference type="GO" id="GO:0016787">
    <property type="term" value="F:hydrolase activity"/>
    <property type="evidence" value="ECO:0007669"/>
    <property type="project" value="UniProtKB-KW"/>
</dbReference>
<sequence>MGVVLVHGVRTSRTMWRPQVEALARAGVPAIAVDLPGHGTRAGERFTLDGAAATVAEAAADLDGPVLVAGLSLGGYVAIAHAARHPAQVGGLLAAGCCTVPRRVLVAGWSTLARGIGRLPDRGAWLNDAFARAALGAAAAADLGAGGFSLDVMADVLREVGSLDPLAELARVTAPVWLVNGTFDHFRADERRFLAACHDGRLVLVPRATHLVSVVAPVAFSRVLLQAADAVAHPAAARRG</sequence>
<dbReference type="KEGG" id="cga:Celgi_0846"/>
<dbReference type="InterPro" id="IPR000073">
    <property type="entry name" value="AB_hydrolase_1"/>
</dbReference>
<dbReference type="OrthoDB" id="5495375at2"/>
<dbReference type="HOGENOM" id="CLU_020336_50_4_11"/>
<name>F7ZZL9_CELGA</name>
<dbReference type="InterPro" id="IPR029058">
    <property type="entry name" value="AB_hydrolase_fold"/>
</dbReference>
<evidence type="ECO:0000313" key="3">
    <source>
        <dbReference type="Proteomes" id="UP000000485"/>
    </source>
</evidence>
<keyword evidence="3" id="KW-1185">Reference proteome</keyword>
<evidence type="ECO:0000313" key="2">
    <source>
        <dbReference type="EMBL" id="AEI11365.1"/>
    </source>
</evidence>
<dbReference type="RefSeq" id="WP_013882884.1">
    <property type="nucleotide sequence ID" value="NC_015671.1"/>
</dbReference>
<dbReference type="EMBL" id="CP002665">
    <property type="protein sequence ID" value="AEI11365.1"/>
    <property type="molecule type" value="Genomic_DNA"/>
</dbReference>
<dbReference type="GO" id="GO:0016746">
    <property type="term" value="F:acyltransferase activity"/>
    <property type="evidence" value="ECO:0007669"/>
    <property type="project" value="UniProtKB-KW"/>
</dbReference>
<feature type="domain" description="AB hydrolase-1" evidence="1">
    <location>
        <begin position="3"/>
        <end position="220"/>
    </location>
</feature>
<dbReference type="InterPro" id="IPR050266">
    <property type="entry name" value="AB_hydrolase_sf"/>
</dbReference>
<dbReference type="STRING" id="593907.Celgi_0846"/>
<organism evidence="2 3">
    <name type="scientific">Cellulomonas gilvus (strain ATCC 13127 / NRRL B-14078)</name>
    <name type="common">Cellvibrio gilvus</name>
    <dbReference type="NCBI Taxonomy" id="593907"/>
    <lineage>
        <taxon>Bacteria</taxon>
        <taxon>Bacillati</taxon>
        <taxon>Actinomycetota</taxon>
        <taxon>Actinomycetes</taxon>
        <taxon>Micrococcales</taxon>
        <taxon>Cellulomonadaceae</taxon>
        <taxon>Cellulomonas</taxon>
    </lineage>
</organism>
<dbReference type="eggNOG" id="COG1073">
    <property type="taxonomic scope" value="Bacteria"/>
</dbReference>
<dbReference type="AlphaFoldDB" id="F7ZZL9"/>
<dbReference type="Pfam" id="PF12697">
    <property type="entry name" value="Abhydrolase_6"/>
    <property type="match status" value="1"/>
</dbReference>
<dbReference type="SUPFAM" id="SSF53474">
    <property type="entry name" value="alpha/beta-Hydrolases"/>
    <property type="match status" value="1"/>
</dbReference>
<reference evidence="3" key="1">
    <citation type="submission" date="2011-04" db="EMBL/GenBank/DDBJ databases">
        <title>Complete sequence of Cellvibrio gilvus ATCC 13127.</title>
        <authorList>
            <person name="Lucas S."/>
            <person name="Han J."/>
            <person name="Lapidus A."/>
            <person name="Cheng J.-F."/>
            <person name="Goodwin L."/>
            <person name="Pitluck S."/>
            <person name="Peters L."/>
            <person name="Munk A."/>
            <person name="Detter J.C."/>
            <person name="Han C."/>
            <person name="Tapia R."/>
            <person name="Land M."/>
            <person name="Hauser L."/>
            <person name="Kyrpides N."/>
            <person name="Ivanova N."/>
            <person name="Ovchinnikova G."/>
            <person name="Pagani I."/>
            <person name="Mead D."/>
            <person name="Brumm P."/>
            <person name="Woyke T."/>
        </authorList>
    </citation>
    <scope>NUCLEOTIDE SEQUENCE [LARGE SCALE GENOMIC DNA]</scope>
    <source>
        <strain evidence="3">ATCC 13127 / NRRL B-14078</strain>
    </source>
</reference>
<protein>
    <submittedName>
        <fullName evidence="2">Hydrolase or acyltransferase (Alpha/beta hydrolase superfamily)-like protein</fullName>
    </submittedName>
</protein>
<keyword evidence="2" id="KW-0808">Transferase</keyword>
<dbReference type="PANTHER" id="PTHR43798">
    <property type="entry name" value="MONOACYLGLYCEROL LIPASE"/>
    <property type="match status" value="1"/>
</dbReference>
<dbReference type="Proteomes" id="UP000000485">
    <property type="component" value="Chromosome"/>
</dbReference>
<evidence type="ECO:0000259" key="1">
    <source>
        <dbReference type="Pfam" id="PF12697"/>
    </source>
</evidence>
<accession>F7ZZL9</accession>
<dbReference type="Gene3D" id="3.40.50.1820">
    <property type="entry name" value="alpha/beta hydrolase"/>
    <property type="match status" value="1"/>
</dbReference>